<dbReference type="AlphaFoldDB" id="A0AAP0BNQ7"/>
<organism evidence="1 2">
    <name type="scientific">Platanthera zijinensis</name>
    <dbReference type="NCBI Taxonomy" id="2320716"/>
    <lineage>
        <taxon>Eukaryota</taxon>
        <taxon>Viridiplantae</taxon>
        <taxon>Streptophyta</taxon>
        <taxon>Embryophyta</taxon>
        <taxon>Tracheophyta</taxon>
        <taxon>Spermatophyta</taxon>
        <taxon>Magnoliopsida</taxon>
        <taxon>Liliopsida</taxon>
        <taxon>Asparagales</taxon>
        <taxon>Orchidaceae</taxon>
        <taxon>Orchidoideae</taxon>
        <taxon>Orchideae</taxon>
        <taxon>Orchidinae</taxon>
        <taxon>Platanthera</taxon>
    </lineage>
</organism>
<reference evidence="1 2" key="1">
    <citation type="journal article" date="2022" name="Nat. Plants">
        <title>Genomes of leafy and leafless Platanthera orchids illuminate the evolution of mycoheterotrophy.</title>
        <authorList>
            <person name="Li M.H."/>
            <person name="Liu K.W."/>
            <person name="Li Z."/>
            <person name="Lu H.C."/>
            <person name="Ye Q.L."/>
            <person name="Zhang D."/>
            <person name="Wang J.Y."/>
            <person name="Li Y.F."/>
            <person name="Zhong Z.M."/>
            <person name="Liu X."/>
            <person name="Yu X."/>
            <person name="Liu D.K."/>
            <person name="Tu X.D."/>
            <person name="Liu B."/>
            <person name="Hao Y."/>
            <person name="Liao X.Y."/>
            <person name="Jiang Y.T."/>
            <person name="Sun W.H."/>
            <person name="Chen J."/>
            <person name="Chen Y.Q."/>
            <person name="Ai Y."/>
            <person name="Zhai J.W."/>
            <person name="Wu S.S."/>
            <person name="Zhou Z."/>
            <person name="Hsiao Y.Y."/>
            <person name="Wu W.L."/>
            <person name="Chen Y.Y."/>
            <person name="Lin Y.F."/>
            <person name="Hsu J.L."/>
            <person name="Li C.Y."/>
            <person name="Wang Z.W."/>
            <person name="Zhao X."/>
            <person name="Zhong W.Y."/>
            <person name="Ma X.K."/>
            <person name="Ma L."/>
            <person name="Huang J."/>
            <person name="Chen G.Z."/>
            <person name="Huang M.Z."/>
            <person name="Huang L."/>
            <person name="Peng D.H."/>
            <person name="Luo Y.B."/>
            <person name="Zou S.Q."/>
            <person name="Chen S.P."/>
            <person name="Lan S."/>
            <person name="Tsai W.C."/>
            <person name="Van de Peer Y."/>
            <person name="Liu Z.J."/>
        </authorList>
    </citation>
    <scope>NUCLEOTIDE SEQUENCE [LARGE SCALE GENOMIC DNA]</scope>
    <source>
        <strain evidence="1">Lor287</strain>
    </source>
</reference>
<dbReference type="Proteomes" id="UP001418222">
    <property type="component" value="Unassembled WGS sequence"/>
</dbReference>
<comment type="caution">
    <text evidence="1">The sequence shown here is derived from an EMBL/GenBank/DDBJ whole genome shotgun (WGS) entry which is preliminary data.</text>
</comment>
<evidence type="ECO:0000313" key="2">
    <source>
        <dbReference type="Proteomes" id="UP001418222"/>
    </source>
</evidence>
<keyword evidence="2" id="KW-1185">Reference proteome</keyword>
<gene>
    <name evidence="1" type="ORF">KSP39_PZI007891</name>
</gene>
<protein>
    <submittedName>
        <fullName evidence="1">Uncharacterized protein</fullName>
    </submittedName>
</protein>
<sequence length="185" mass="20385">MHFSSFSAAASSNPGAFACISLLFSSIEHDVVLVNRACLPLRLDVKMPLVGSLCPSLSLSFKLFAELLLDACIDPLYSSVPHEASSRYPYFYDDFRRLQLLPLIFLSVPATATPSSVWDEGDSDDLSRLFAFVPHDLQTYVALLVNLPKNLLAKAAIIKNTGQVLEQLPRVISSLDSYMESSLQK</sequence>
<evidence type="ECO:0000313" key="1">
    <source>
        <dbReference type="EMBL" id="KAK8944476.1"/>
    </source>
</evidence>
<dbReference type="EMBL" id="JBBWWQ010000006">
    <property type="protein sequence ID" value="KAK8944476.1"/>
    <property type="molecule type" value="Genomic_DNA"/>
</dbReference>
<proteinExistence type="predicted"/>
<name>A0AAP0BNQ7_9ASPA</name>
<accession>A0AAP0BNQ7</accession>